<keyword evidence="1" id="KW-0812">Transmembrane</keyword>
<organism evidence="2 3">
    <name type="scientific">Pirellulimonas nuda</name>
    <dbReference type="NCBI Taxonomy" id="2528009"/>
    <lineage>
        <taxon>Bacteria</taxon>
        <taxon>Pseudomonadati</taxon>
        <taxon>Planctomycetota</taxon>
        <taxon>Planctomycetia</taxon>
        <taxon>Pirellulales</taxon>
        <taxon>Lacipirellulaceae</taxon>
        <taxon>Pirellulimonas</taxon>
    </lineage>
</organism>
<protein>
    <submittedName>
        <fullName evidence="2">Uncharacterized protein</fullName>
    </submittedName>
</protein>
<sequence>MVQDASPDQAPVGSGTRNPTPGRALIDTLLLAINFVTALLILAASASAIAAGDDPYAFVSAVLTVPPVGAYAVAEWLCWYRQRSGLKRLLGVCNLLLAALMLFGLVSGLGEVYVSPEPIDRGLVAFLVLVFGATNVYLGACGWRRVRVSTPHSTNLGSASDADET</sequence>
<keyword evidence="3" id="KW-1185">Reference proteome</keyword>
<dbReference type="RefSeq" id="WP_145286979.1">
    <property type="nucleotide sequence ID" value="NZ_CP036291.1"/>
</dbReference>
<proteinExistence type="predicted"/>
<feature type="transmembrane region" description="Helical" evidence="1">
    <location>
        <begin position="89"/>
        <end position="110"/>
    </location>
</feature>
<dbReference type="KEGG" id="pnd:Pla175_31840"/>
<keyword evidence="1" id="KW-1133">Transmembrane helix</keyword>
<dbReference type="EMBL" id="CP036291">
    <property type="protein sequence ID" value="QDU89789.1"/>
    <property type="molecule type" value="Genomic_DNA"/>
</dbReference>
<reference evidence="2 3" key="1">
    <citation type="submission" date="2019-02" db="EMBL/GenBank/DDBJ databases">
        <title>Deep-cultivation of Planctomycetes and their phenomic and genomic characterization uncovers novel biology.</title>
        <authorList>
            <person name="Wiegand S."/>
            <person name="Jogler M."/>
            <person name="Boedeker C."/>
            <person name="Pinto D."/>
            <person name="Vollmers J."/>
            <person name="Rivas-Marin E."/>
            <person name="Kohn T."/>
            <person name="Peeters S.H."/>
            <person name="Heuer A."/>
            <person name="Rast P."/>
            <person name="Oberbeckmann S."/>
            <person name="Bunk B."/>
            <person name="Jeske O."/>
            <person name="Meyerdierks A."/>
            <person name="Storesund J.E."/>
            <person name="Kallscheuer N."/>
            <person name="Luecker S."/>
            <person name="Lage O.M."/>
            <person name="Pohl T."/>
            <person name="Merkel B.J."/>
            <person name="Hornburger P."/>
            <person name="Mueller R.-W."/>
            <person name="Bruemmer F."/>
            <person name="Labrenz M."/>
            <person name="Spormann A.M."/>
            <person name="Op den Camp H."/>
            <person name="Overmann J."/>
            <person name="Amann R."/>
            <person name="Jetten M.S.M."/>
            <person name="Mascher T."/>
            <person name="Medema M.H."/>
            <person name="Devos D.P."/>
            <person name="Kaster A.-K."/>
            <person name="Ovreas L."/>
            <person name="Rohde M."/>
            <person name="Galperin M.Y."/>
            <person name="Jogler C."/>
        </authorList>
    </citation>
    <scope>NUCLEOTIDE SEQUENCE [LARGE SCALE GENOMIC DNA]</scope>
    <source>
        <strain evidence="2 3">Pla175</strain>
    </source>
</reference>
<accession>A0A518DE88</accession>
<keyword evidence="1" id="KW-0472">Membrane</keyword>
<dbReference type="Proteomes" id="UP000317429">
    <property type="component" value="Chromosome"/>
</dbReference>
<evidence type="ECO:0000256" key="1">
    <source>
        <dbReference type="SAM" id="Phobius"/>
    </source>
</evidence>
<dbReference type="AlphaFoldDB" id="A0A518DE88"/>
<name>A0A518DE88_9BACT</name>
<gene>
    <name evidence="2" type="ORF">Pla175_31840</name>
</gene>
<feature type="transmembrane region" description="Helical" evidence="1">
    <location>
        <begin position="122"/>
        <end position="143"/>
    </location>
</feature>
<feature type="transmembrane region" description="Helical" evidence="1">
    <location>
        <begin position="56"/>
        <end position="77"/>
    </location>
</feature>
<feature type="transmembrane region" description="Helical" evidence="1">
    <location>
        <begin position="29"/>
        <end position="50"/>
    </location>
</feature>
<evidence type="ECO:0000313" key="3">
    <source>
        <dbReference type="Proteomes" id="UP000317429"/>
    </source>
</evidence>
<dbReference type="OrthoDB" id="289840at2"/>
<evidence type="ECO:0000313" key="2">
    <source>
        <dbReference type="EMBL" id="QDU89789.1"/>
    </source>
</evidence>